<protein>
    <submittedName>
        <fullName evidence="1">Uncharacterized protein</fullName>
    </submittedName>
</protein>
<sequence>LPDKSAESLYSSWSTLIPTLVDAQIKYSTRTHSKPFQNPHEVISACATSQCTPKQTSLICLFFDH</sequence>
<evidence type="ECO:0000313" key="1">
    <source>
        <dbReference type="EMBL" id="KAG2082068.1"/>
    </source>
</evidence>
<organism evidence="1 2">
    <name type="scientific">Suillus discolor</name>
    <dbReference type="NCBI Taxonomy" id="1912936"/>
    <lineage>
        <taxon>Eukaryota</taxon>
        <taxon>Fungi</taxon>
        <taxon>Dikarya</taxon>
        <taxon>Basidiomycota</taxon>
        <taxon>Agaricomycotina</taxon>
        <taxon>Agaricomycetes</taxon>
        <taxon>Agaricomycetidae</taxon>
        <taxon>Boletales</taxon>
        <taxon>Suillineae</taxon>
        <taxon>Suillaceae</taxon>
        <taxon>Suillus</taxon>
    </lineage>
</organism>
<dbReference type="GeneID" id="64692411"/>
<dbReference type="OrthoDB" id="2691413at2759"/>
<feature type="non-terminal residue" evidence="1">
    <location>
        <position position="65"/>
    </location>
</feature>
<dbReference type="Proteomes" id="UP000823399">
    <property type="component" value="Unassembled WGS sequence"/>
</dbReference>
<comment type="caution">
    <text evidence="1">The sequence shown here is derived from an EMBL/GenBank/DDBJ whole genome shotgun (WGS) entry which is preliminary data.</text>
</comment>
<dbReference type="AlphaFoldDB" id="A0A9P7EQ55"/>
<gene>
    <name evidence="1" type="ORF">F5147DRAFT_535822</name>
</gene>
<reference evidence="1" key="1">
    <citation type="journal article" date="2020" name="New Phytol.">
        <title>Comparative genomics reveals dynamic genome evolution in host specialist ectomycorrhizal fungi.</title>
        <authorList>
            <person name="Lofgren L.A."/>
            <person name="Nguyen N.H."/>
            <person name="Vilgalys R."/>
            <person name="Ruytinx J."/>
            <person name="Liao H.L."/>
            <person name="Branco S."/>
            <person name="Kuo A."/>
            <person name="LaButti K."/>
            <person name="Lipzen A."/>
            <person name="Andreopoulos W."/>
            <person name="Pangilinan J."/>
            <person name="Riley R."/>
            <person name="Hundley H."/>
            <person name="Na H."/>
            <person name="Barry K."/>
            <person name="Grigoriev I.V."/>
            <person name="Stajich J.E."/>
            <person name="Kennedy P.G."/>
        </authorList>
    </citation>
    <scope>NUCLEOTIDE SEQUENCE</scope>
    <source>
        <strain evidence="1">FC423</strain>
    </source>
</reference>
<proteinExistence type="predicted"/>
<dbReference type="EMBL" id="JABBWM010000357">
    <property type="protein sequence ID" value="KAG2082068.1"/>
    <property type="molecule type" value="Genomic_DNA"/>
</dbReference>
<feature type="non-terminal residue" evidence="1">
    <location>
        <position position="1"/>
    </location>
</feature>
<dbReference type="RefSeq" id="XP_041284264.1">
    <property type="nucleotide sequence ID" value="XM_041430152.1"/>
</dbReference>
<evidence type="ECO:0000313" key="2">
    <source>
        <dbReference type="Proteomes" id="UP000823399"/>
    </source>
</evidence>
<name>A0A9P7EQ55_9AGAM</name>
<keyword evidence="2" id="KW-1185">Reference proteome</keyword>
<accession>A0A9P7EQ55</accession>